<name>A0AAX2N5W8_KLEPN</name>
<organism evidence="1 2">
    <name type="scientific">Klebsiella pneumoniae</name>
    <dbReference type="NCBI Taxonomy" id="573"/>
    <lineage>
        <taxon>Bacteria</taxon>
        <taxon>Pseudomonadati</taxon>
        <taxon>Pseudomonadota</taxon>
        <taxon>Gammaproteobacteria</taxon>
        <taxon>Enterobacterales</taxon>
        <taxon>Enterobacteriaceae</taxon>
        <taxon>Klebsiella/Raoultella group</taxon>
        <taxon>Klebsiella</taxon>
        <taxon>Klebsiella pneumoniae complex</taxon>
    </lineage>
</organism>
<evidence type="ECO:0000313" key="1">
    <source>
        <dbReference type="EMBL" id="SWF77436.1"/>
    </source>
</evidence>
<dbReference type="Proteomes" id="UP000259364">
    <property type="component" value="Unassembled WGS sequence"/>
</dbReference>
<dbReference type="AlphaFoldDB" id="A0AAX2N5W8"/>
<dbReference type="EMBL" id="UJHH01000038">
    <property type="protein sequence ID" value="SWF77436.1"/>
    <property type="molecule type" value="Genomic_DNA"/>
</dbReference>
<comment type="caution">
    <text evidence="1">The sequence shown here is derived from an EMBL/GenBank/DDBJ whole genome shotgun (WGS) entry which is preliminary data.</text>
</comment>
<accession>A0AAX2N5W8</accession>
<evidence type="ECO:0000313" key="2">
    <source>
        <dbReference type="Proteomes" id="UP000259364"/>
    </source>
</evidence>
<reference evidence="1 2" key="1">
    <citation type="submission" date="2018-08" db="EMBL/GenBank/DDBJ databases">
        <authorList>
            <consortium name="Pathogen Informatics"/>
        </authorList>
    </citation>
    <scope>NUCLEOTIDE SEQUENCE [LARGE SCALE GENOMIC DNA]</scope>
    <source>
        <strain evidence="1 2">EuSCAPE_UK014</strain>
    </source>
</reference>
<gene>
    <name evidence="1" type="ORF">SAMEA3720909_05111</name>
</gene>
<proteinExistence type="predicted"/>
<sequence>MLANVLLAGEVCQKLSGPAGGNICTISLIPLINRMLQHFNTS</sequence>
<protein>
    <submittedName>
        <fullName evidence="1">Uncharacterized protein</fullName>
    </submittedName>
</protein>